<dbReference type="AlphaFoldDB" id="A0A6A4HGR4"/>
<proteinExistence type="predicted"/>
<evidence type="ECO:0000313" key="2">
    <source>
        <dbReference type="Proteomes" id="UP000799118"/>
    </source>
</evidence>
<evidence type="ECO:0000313" key="1">
    <source>
        <dbReference type="EMBL" id="KAE9397832.1"/>
    </source>
</evidence>
<reference evidence="1" key="1">
    <citation type="journal article" date="2019" name="Environ. Microbiol.">
        <title>Fungal ecological strategies reflected in gene transcription - a case study of two litter decomposers.</title>
        <authorList>
            <person name="Barbi F."/>
            <person name="Kohler A."/>
            <person name="Barry K."/>
            <person name="Baskaran P."/>
            <person name="Daum C."/>
            <person name="Fauchery L."/>
            <person name="Ihrmark K."/>
            <person name="Kuo A."/>
            <person name="LaButti K."/>
            <person name="Lipzen A."/>
            <person name="Morin E."/>
            <person name="Grigoriev I.V."/>
            <person name="Henrissat B."/>
            <person name="Lindahl B."/>
            <person name="Martin F."/>
        </authorList>
    </citation>
    <scope>NUCLEOTIDE SEQUENCE</scope>
    <source>
        <strain evidence="1">JB14</strain>
    </source>
</reference>
<sequence length="164" mass="18917">MSSTSTNDSDLATDADWEKFWAAAKKINAPLTFLVEPTLTIEPDSRVAEKLWNFFSGFDDKAGRERWTQDLMIESRAQDPRWNYVVCYSRHSINFEGRQGIDWDVRTYNYKLKIGSASYQVYAFRAGIFSLIGDGGFLNWAFIGRVLQRDPDSRRPRNIVFGNP</sequence>
<dbReference type="EMBL" id="ML769491">
    <property type="protein sequence ID" value="KAE9397832.1"/>
    <property type="molecule type" value="Genomic_DNA"/>
</dbReference>
<organism evidence="1 2">
    <name type="scientific">Gymnopus androsaceus JB14</name>
    <dbReference type="NCBI Taxonomy" id="1447944"/>
    <lineage>
        <taxon>Eukaryota</taxon>
        <taxon>Fungi</taxon>
        <taxon>Dikarya</taxon>
        <taxon>Basidiomycota</taxon>
        <taxon>Agaricomycotina</taxon>
        <taxon>Agaricomycetes</taxon>
        <taxon>Agaricomycetidae</taxon>
        <taxon>Agaricales</taxon>
        <taxon>Marasmiineae</taxon>
        <taxon>Omphalotaceae</taxon>
        <taxon>Gymnopus</taxon>
    </lineage>
</organism>
<dbReference type="OrthoDB" id="3685327at2759"/>
<gene>
    <name evidence="1" type="ORF">BT96DRAFT_976727</name>
</gene>
<protein>
    <submittedName>
        <fullName evidence="1">Uncharacterized protein</fullName>
    </submittedName>
</protein>
<accession>A0A6A4HGR4</accession>
<keyword evidence="2" id="KW-1185">Reference proteome</keyword>
<name>A0A6A4HGR4_9AGAR</name>
<dbReference type="Proteomes" id="UP000799118">
    <property type="component" value="Unassembled WGS sequence"/>
</dbReference>